<dbReference type="PANTHER" id="PTHR45527:SF14">
    <property type="entry name" value="PLIPASTATIN SYNTHASE SUBUNIT B"/>
    <property type="match status" value="1"/>
</dbReference>
<dbReference type="GO" id="GO:0044550">
    <property type="term" value="P:secondary metabolite biosynthetic process"/>
    <property type="evidence" value="ECO:0007669"/>
    <property type="project" value="TreeGrafter"/>
</dbReference>
<dbReference type="GO" id="GO:0043041">
    <property type="term" value="P:amino acid activation for nonribosomal peptide biosynthetic process"/>
    <property type="evidence" value="ECO:0007669"/>
    <property type="project" value="TreeGrafter"/>
</dbReference>
<dbReference type="Proteomes" id="UP000235994">
    <property type="component" value="Unassembled WGS sequence"/>
</dbReference>
<dbReference type="FunFam" id="3.40.50.980:FF:000001">
    <property type="entry name" value="Non-ribosomal peptide synthetase"/>
    <property type="match status" value="1"/>
</dbReference>
<reference evidence="5 6" key="1">
    <citation type="submission" date="2018-01" db="EMBL/GenBank/DDBJ databases">
        <title>The draft genome of an aniline degradation strain ANB-1.</title>
        <authorList>
            <person name="Zhang L."/>
            <person name="Jiang J."/>
        </authorList>
    </citation>
    <scope>NUCLEOTIDE SEQUENCE [LARGE SCALE GENOMIC DNA]</scope>
    <source>
        <strain evidence="5 6">ANB-1</strain>
    </source>
</reference>
<dbReference type="Gene3D" id="3.30.559.10">
    <property type="entry name" value="Chloramphenicol acetyltransferase-like domain"/>
    <property type="match status" value="1"/>
</dbReference>
<accession>A0A2N8KJS3</accession>
<dbReference type="EMBL" id="POQS01000003">
    <property type="protein sequence ID" value="PND33703.1"/>
    <property type="molecule type" value="Genomic_DNA"/>
</dbReference>
<dbReference type="FunFam" id="3.40.50.980:FF:000002">
    <property type="entry name" value="Enterobactin synthetase component F"/>
    <property type="match status" value="1"/>
</dbReference>
<protein>
    <recommendedName>
        <fullName evidence="7">Non-ribosomal peptide synthetase</fullName>
    </recommendedName>
</protein>
<evidence type="ECO:0000313" key="5">
    <source>
        <dbReference type="EMBL" id="PND33703.1"/>
    </source>
</evidence>
<gene>
    <name evidence="5" type="ORF">C1I89_14735</name>
</gene>
<name>A0A2N8KJS3_9BURK</name>
<keyword evidence="2" id="KW-0596">Phosphopantetheine</keyword>
<feature type="domain" description="Condensation" evidence="4">
    <location>
        <begin position="31"/>
        <end position="299"/>
    </location>
</feature>
<dbReference type="GO" id="GO:0005829">
    <property type="term" value="C:cytosol"/>
    <property type="evidence" value="ECO:0007669"/>
    <property type="project" value="TreeGrafter"/>
</dbReference>
<comment type="cofactor">
    <cofactor evidence="1">
        <name>pantetheine 4'-phosphate</name>
        <dbReference type="ChEBI" id="CHEBI:47942"/>
    </cofactor>
</comment>
<evidence type="ECO:0000256" key="1">
    <source>
        <dbReference type="ARBA" id="ARBA00001957"/>
    </source>
</evidence>
<sequence length="677" mass="73747">MRLFLCEKPSQGKDIGRILGATQRGEGCHRRLAGETAQLPTVTPFHAYVQWQAGQDRPAAQAYWRRALVALHEPLLLARAVRPLDGTAPGLGRLERSFTSELTGKLARYAQTQRVTLNTVVQGATLLALASVVRRGQPVLGVTVAGRHAPLPGILDMKGLFINTVPLAMALPAMSETGDWLRALQQENLQLRDNAFLPLVDIHACSSVPRGLPLFDVIFVFENHPVGESLQRDLEHLGVSRVQSQHRNGYPLTVIVWPEESMRFLILHEGSALDAAQAGAIFERMQRVLETWVEGGGRLLGEIAFTQHVPDARDSMVVPAAISAVALPAKDAPALPHVDIVNSDAELGGLHRAVEHWATRTPHAVAVVCEGQALSYGELNARANRLARRLVAVGVGPDRLVGLALGRSHDLIVAILATLKAGGAYLPLDPDYPAQRLAYLLQDAQPTVILAHAHYAGTLIGLAPELPLLKLDVLTGDDTHAESSGWARASDLTNTEIDTAANLDLSVHPSQLAYCIYTSGSTGQPKGALLTHANVQRLFNAARVRFDFGAQDVWTLFHSYAFDFSVWEIFGALGHGGRLVIVPFQNSRSPEDLLALLEREQVTVLNQTPSAFRQLLDVPGVYVRLRAVPLRYVIFGGETLDPRSLVRWFEEMGENAPALVNMYGITETTVHVTHHPV</sequence>
<dbReference type="Gene3D" id="3.40.50.980">
    <property type="match status" value="2"/>
</dbReference>
<comment type="caution">
    <text evidence="5">The sequence shown here is derived from an EMBL/GenBank/DDBJ whole genome shotgun (WGS) entry which is preliminary data.</text>
</comment>
<dbReference type="InterPro" id="IPR023213">
    <property type="entry name" value="CAT-like_dom_sf"/>
</dbReference>
<dbReference type="PANTHER" id="PTHR45527">
    <property type="entry name" value="NONRIBOSOMAL PEPTIDE SYNTHETASE"/>
    <property type="match status" value="1"/>
</dbReference>
<dbReference type="AlphaFoldDB" id="A0A2N8KJS3"/>
<organism evidence="5 6">
    <name type="scientific">Achromobacter pulmonis</name>
    <dbReference type="NCBI Taxonomy" id="1389932"/>
    <lineage>
        <taxon>Bacteria</taxon>
        <taxon>Pseudomonadati</taxon>
        <taxon>Pseudomonadota</taxon>
        <taxon>Betaproteobacteria</taxon>
        <taxon>Burkholderiales</taxon>
        <taxon>Alcaligenaceae</taxon>
        <taxon>Achromobacter</taxon>
    </lineage>
</organism>
<dbReference type="Gene3D" id="3.30.559.30">
    <property type="entry name" value="Nonribosomal peptide synthetase, condensation domain"/>
    <property type="match status" value="1"/>
</dbReference>
<dbReference type="GO" id="GO:0031177">
    <property type="term" value="F:phosphopantetheine binding"/>
    <property type="evidence" value="ECO:0007669"/>
    <property type="project" value="TreeGrafter"/>
</dbReference>
<feature type="domain" description="AMP-dependent synthetase/ligase" evidence="3">
    <location>
        <begin position="355"/>
        <end position="674"/>
    </location>
</feature>
<dbReference type="InterPro" id="IPR001242">
    <property type="entry name" value="Condensation_dom"/>
</dbReference>
<keyword evidence="6" id="KW-1185">Reference proteome</keyword>
<evidence type="ECO:0000256" key="2">
    <source>
        <dbReference type="ARBA" id="ARBA00022450"/>
    </source>
</evidence>
<dbReference type="Pfam" id="PF00668">
    <property type="entry name" value="Condensation"/>
    <property type="match status" value="1"/>
</dbReference>
<dbReference type="SUPFAM" id="SSF52777">
    <property type="entry name" value="CoA-dependent acyltransferases"/>
    <property type="match status" value="1"/>
</dbReference>
<dbReference type="Pfam" id="PF00501">
    <property type="entry name" value="AMP-binding"/>
    <property type="match status" value="1"/>
</dbReference>
<dbReference type="SUPFAM" id="SSF56801">
    <property type="entry name" value="Acetyl-CoA synthetase-like"/>
    <property type="match status" value="1"/>
</dbReference>
<dbReference type="GO" id="GO:0003824">
    <property type="term" value="F:catalytic activity"/>
    <property type="evidence" value="ECO:0007669"/>
    <property type="project" value="InterPro"/>
</dbReference>
<evidence type="ECO:0000313" key="6">
    <source>
        <dbReference type="Proteomes" id="UP000235994"/>
    </source>
</evidence>
<evidence type="ECO:0008006" key="7">
    <source>
        <dbReference type="Google" id="ProtNLM"/>
    </source>
</evidence>
<evidence type="ECO:0000259" key="3">
    <source>
        <dbReference type="Pfam" id="PF00501"/>
    </source>
</evidence>
<dbReference type="InterPro" id="IPR000873">
    <property type="entry name" value="AMP-dep_synth/lig_dom"/>
</dbReference>
<evidence type="ECO:0000259" key="4">
    <source>
        <dbReference type="Pfam" id="PF00668"/>
    </source>
</evidence>
<proteinExistence type="predicted"/>